<dbReference type="PANTHER" id="PTHR33744">
    <property type="entry name" value="CARBOHYDRATE DIACID REGULATOR"/>
    <property type="match status" value="1"/>
</dbReference>
<dbReference type="InterPro" id="IPR042070">
    <property type="entry name" value="PucR_C-HTH_sf"/>
</dbReference>
<gene>
    <name evidence="2" type="ORF">SAMN04488054_10232</name>
</gene>
<evidence type="ECO:0000313" key="3">
    <source>
        <dbReference type="Proteomes" id="UP000199668"/>
    </source>
</evidence>
<evidence type="ECO:0000259" key="1">
    <source>
        <dbReference type="Pfam" id="PF13556"/>
    </source>
</evidence>
<organism evidence="2 3">
    <name type="scientific">Salibacterium qingdaonense</name>
    <dbReference type="NCBI Taxonomy" id="266892"/>
    <lineage>
        <taxon>Bacteria</taxon>
        <taxon>Bacillati</taxon>
        <taxon>Bacillota</taxon>
        <taxon>Bacilli</taxon>
        <taxon>Bacillales</taxon>
        <taxon>Bacillaceae</taxon>
    </lineage>
</organism>
<dbReference type="InterPro" id="IPR051448">
    <property type="entry name" value="CdaR-like_regulators"/>
</dbReference>
<name>A0A1I4IG35_9BACI</name>
<dbReference type="InterPro" id="IPR025736">
    <property type="entry name" value="PucR_C-HTH_dom"/>
</dbReference>
<accession>A0A1I4IG35</accession>
<evidence type="ECO:0000313" key="2">
    <source>
        <dbReference type="EMBL" id="SFL53332.1"/>
    </source>
</evidence>
<dbReference type="Proteomes" id="UP000199668">
    <property type="component" value="Unassembled WGS sequence"/>
</dbReference>
<dbReference type="PANTHER" id="PTHR33744:SF15">
    <property type="entry name" value="CARBOHYDRATE DIACID REGULATOR"/>
    <property type="match status" value="1"/>
</dbReference>
<dbReference type="OrthoDB" id="9792148at2"/>
<dbReference type="InterPro" id="IPR009057">
    <property type="entry name" value="Homeodomain-like_sf"/>
</dbReference>
<sequence>MLNTLKRLFPSAVYEKELTASEREYHTIFHSSRFPEAFAIKTRELSERDQQLLLLSFDLQNKEAPFQSGNREWFTYFADGGERPDSLSQYASFRLYYLEGRKLYENQSDLGETIQYYFNEHVRTVFITREFLLVLVPEHSSEDTSLFDAGELAGILAADLLLDVFIYAGRRVHAEEDIKKIFAQEKRLFRLSRSLFPKERTFQEYDMLPFVLLLLEEHEQRELYHYAFAGLEKESELVETLYHFFLCNLNRSLTAKELHMHRNTLQYRLDKIFERIGIDMKKFANAAALYVLIRKLEK</sequence>
<feature type="domain" description="PucR C-terminal helix-turn-helix" evidence="1">
    <location>
        <begin position="237"/>
        <end position="292"/>
    </location>
</feature>
<dbReference type="EMBL" id="FOTY01000002">
    <property type="protein sequence ID" value="SFL53332.1"/>
    <property type="molecule type" value="Genomic_DNA"/>
</dbReference>
<proteinExistence type="predicted"/>
<dbReference type="RefSeq" id="WP_090925317.1">
    <property type="nucleotide sequence ID" value="NZ_FOTY01000002.1"/>
</dbReference>
<dbReference type="SUPFAM" id="SSF46689">
    <property type="entry name" value="Homeodomain-like"/>
    <property type="match status" value="1"/>
</dbReference>
<reference evidence="2 3" key="1">
    <citation type="submission" date="2016-10" db="EMBL/GenBank/DDBJ databases">
        <authorList>
            <person name="de Groot N.N."/>
        </authorList>
    </citation>
    <scope>NUCLEOTIDE SEQUENCE [LARGE SCALE GENOMIC DNA]</scope>
    <source>
        <strain evidence="2 3">CGMCC 1.6134</strain>
    </source>
</reference>
<dbReference type="STRING" id="266892.SAMN04488054_10232"/>
<dbReference type="Gene3D" id="1.10.10.2840">
    <property type="entry name" value="PucR C-terminal helix-turn-helix domain"/>
    <property type="match status" value="1"/>
</dbReference>
<dbReference type="AlphaFoldDB" id="A0A1I4IG35"/>
<dbReference type="Pfam" id="PF13556">
    <property type="entry name" value="HTH_30"/>
    <property type="match status" value="1"/>
</dbReference>
<protein>
    <submittedName>
        <fullName evidence="2">PucR C-terminal helix-turn-helix domain-containing protein</fullName>
    </submittedName>
</protein>
<keyword evidence="3" id="KW-1185">Reference proteome</keyword>